<proteinExistence type="predicted"/>
<dbReference type="SUPFAM" id="SSF160424">
    <property type="entry name" value="BH3703-like"/>
    <property type="match status" value="1"/>
</dbReference>
<organism evidence="1 2">
    <name type="scientific">Pseudomonas bijieensis</name>
    <dbReference type="NCBI Taxonomy" id="2681983"/>
    <lineage>
        <taxon>Bacteria</taxon>
        <taxon>Pseudomonadati</taxon>
        <taxon>Pseudomonadota</taxon>
        <taxon>Gammaproteobacteria</taxon>
        <taxon>Pseudomonadales</taxon>
        <taxon>Pseudomonadaceae</taxon>
        <taxon>Pseudomonas</taxon>
    </lineage>
</organism>
<dbReference type="InterPro" id="IPR036170">
    <property type="entry name" value="YezG-like_sf"/>
</dbReference>
<dbReference type="AlphaFoldDB" id="A0A6N1CL42"/>
<evidence type="ECO:0000313" key="2">
    <source>
        <dbReference type="Proteomes" id="UP000509545"/>
    </source>
</evidence>
<evidence type="ECO:0000313" key="1">
    <source>
        <dbReference type="EMBL" id="QKS85086.1"/>
    </source>
</evidence>
<keyword evidence="2" id="KW-1185">Reference proteome</keyword>
<dbReference type="RefSeq" id="WP_176689246.1">
    <property type="nucleotide sequence ID" value="NZ_CP048810.1"/>
</dbReference>
<dbReference type="EMBL" id="CP048810">
    <property type="protein sequence ID" value="QKS85086.1"/>
    <property type="molecule type" value="Genomic_DNA"/>
</dbReference>
<sequence length="110" mass="12419">MRNDSDIYNDIGAILLDVAPKGACKVVMRAQLAQELDSCEYEYDFVDEQGKVSWFTAGGRANTDMLKLLVELRHWYFQNNLTAGMSVWSGCEVTIDLVKGKIGIEFIYSK</sequence>
<reference evidence="1 2" key="1">
    <citation type="submission" date="2020-02" db="EMBL/GenBank/DDBJ databases">
        <authorList>
            <person name="Liang J."/>
        </authorList>
    </citation>
    <scope>NUCLEOTIDE SEQUENCE [LARGE SCALE GENOMIC DNA]</scope>
    <source>
        <strain evidence="1 2">L22-9</strain>
    </source>
</reference>
<gene>
    <name evidence="1" type="ORF">GN234_25495</name>
</gene>
<dbReference type="Proteomes" id="UP000509545">
    <property type="component" value="Chromosome"/>
</dbReference>
<protein>
    <submittedName>
        <fullName evidence="1">Uncharacterized protein</fullName>
    </submittedName>
</protein>
<accession>A0A6N1CL42</accession>
<dbReference type="KEGG" id="pbz:GN234_25495"/>
<name>A0A6N1CL42_9PSED</name>